<dbReference type="InterPro" id="IPR036396">
    <property type="entry name" value="Cyt_P450_sf"/>
</dbReference>
<dbReference type="PRINTS" id="PR00465">
    <property type="entry name" value="EP450IV"/>
</dbReference>
<dbReference type="PANTHER" id="PTHR46206">
    <property type="entry name" value="CYTOCHROME P450"/>
    <property type="match status" value="1"/>
</dbReference>
<dbReference type="Pfam" id="PF00067">
    <property type="entry name" value="p450"/>
    <property type="match status" value="2"/>
</dbReference>
<evidence type="ECO:0000256" key="4">
    <source>
        <dbReference type="ARBA" id="ARBA00023004"/>
    </source>
</evidence>
<feature type="binding site" description="axial binding residue" evidence="5">
    <location>
        <position position="492"/>
    </location>
    <ligand>
        <name>heme</name>
        <dbReference type="ChEBI" id="CHEBI:30413"/>
    </ligand>
    <ligandPart>
        <name>Fe</name>
        <dbReference type="ChEBI" id="CHEBI:18248"/>
    </ligandPart>
</feature>
<dbReference type="PANTHER" id="PTHR46206:SF7">
    <property type="entry name" value="P450, PUTATIVE (EUROFUNG)-RELATED"/>
    <property type="match status" value="1"/>
</dbReference>
<dbReference type="PROSITE" id="PS00086">
    <property type="entry name" value="CYTOCHROME_P450"/>
    <property type="match status" value="1"/>
</dbReference>
<comment type="similarity">
    <text evidence="2 6">Belongs to the cytochrome P450 family.</text>
</comment>
<reference evidence="7" key="2">
    <citation type="journal article" date="2022" name="Microbiol. Resour. Announc.">
        <title>Whole-Genome Sequence of Entomortierella parvispora E1425, a Mucoromycotan Fungus Associated with Burkholderiaceae-Related Endosymbiotic Bacteria.</title>
        <authorList>
            <person name="Herlambang A."/>
            <person name="Guo Y."/>
            <person name="Takashima Y."/>
            <person name="Narisawa K."/>
            <person name="Ohta H."/>
            <person name="Nishizawa T."/>
        </authorList>
    </citation>
    <scope>NUCLEOTIDE SEQUENCE</scope>
    <source>
        <strain evidence="7">E1425</strain>
    </source>
</reference>
<evidence type="ECO:0000313" key="8">
    <source>
        <dbReference type="Proteomes" id="UP000827284"/>
    </source>
</evidence>
<organism evidence="7 8">
    <name type="scientific">Entomortierella parvispora</name>
    <dbReference type="NCBI Taxonomy" id="205924"/>
    <lineage>
        <taxon>Eukaryota</taxon>
        <taxon>Fungi</taxon>
        <taxon>Fungi incertae sedis</taxon>
        <taxon>Mucoromycota</taxon>
        <taxon>Mortierellomycotina</taxon>
        <taxon>Mortierellomycetes</taxon>
        <taxon>Mortierellales</taxon>
        <taxon>Mortierellaceae</taxon>
        <taxon>Entomortierella</taxon>
    </lineage>
</organism>
<accession>A0A9P3LUB6</accession>
<comment type="cofactor">
    <cofactor evidence="1 5">
        <name>heme</name>
        <dbReference type="ChEBI" id="CHEBI:30413"/>
    </cofactor>
</comment>
<dbReference type="OrthoDB" id="1844152at2759"/>
<evidence type="ECO:0008006" key="9">
    <source>
        <dbReference type="Google" id="ProtNLM"/>
    </source>
</evidence>
<dbReference type="GO" id="GO:0005506">
    <property type="term" value="F:iron ion binding"/>
    <property type="evidence" value="ECO:0007669"/>
    <property type="project" value="InterPro"/>
</dbReference>
<dbReference type="GO" id="GO:0004497">
    <property type="term" value="F:monooxygenase activity"/>
    <property type="evidence" value="ECO:0007669"/>
    <property type="project" value="UniProtKB-KW"/>
</dbReference>
<protein>
    <recommendedName>
        <fullName evidence="9">Cytochrome P450</fullName>
    </recommendedName>
</protein>
<keyword evidence="6" id="KW-0560">Oxidoreductase</keyword>
<dbReference type="CDD" id="cd11041">
    <property type="entry name" value="CYP503A1-like"/>
    <property type="match status" value="1"/>
</dbReference>
<dbReference type="InterPro" id="IPR017972">
    <property type="entry name" value="Cyt_P450_CS"/>
</dbReference>
<dbReference type="AlphaFoldDB" id="A0A9P3LUB6"/>
<evidence type="ECO:0000313" key="7">
    <source>
        <dbReference type="EMBL" id="GJJ70495.1"/>
    </source>
</evidence>
<dbReference type="GO" id="GO:0016705">
    <property type="term" value="F:oxidoreductase activity, acting on paired donors, with incorporation or reduction of molecular oxygen"/>
    <property type="evidence" value="ECO:0007669"/>
    <property type="project" value="InterPro"/>
</dbReference>
<comment type="caution">
    <text evidence="7">The sequence shown here is derived from an EMBL/GenBank/DDBJ whole genome shotgun (WGS) entry which is preliminary data.</text>
</comment>
<evidence type="ECO:0000256" key="1">
    <source>
        <dbReference type="ARBA" id="ARBA00001971"/>
    </source>
</evidence>
<dbReference type="GO" id="GO:0020037">
    <property type="term" value="F:heme binding"/>
    <property type="evidence" value="ECO:0007669"/>
    <property type="project" value="InterPro"/>
</dbReference>
<evidence type="ECO:0000256" key="5">
    <source>
        <dbReference type="PIRSR" id="PIRSR602403-1"/>
    </source>
</evidence>
<proteinExistence type="inferred from homology"/>
<dbReference type="Proteomes" id="UP000827284">
    <property type="component" value="Unassembled WGS sequence"/>
</dbReference>
<gene>
    <name evidence="7" type="ORF">EMPS_02844</name>
</gene>
<keyword evidence="5 6" id="KW-0349">Heme</keyword>
<dbReference type="Gene3D" id="1.10.630.10">
    <property type="entry name" value="Cytochrome P450"/>
    <property type="match status" value="1"/>
</dbReference>
<dbReference type="InterPro" id="IPR002403">
    <property type="entry name" value="Cyt_P450_E_grp-IV"/>
</dbReference>
<evidence type="ECO:0000256" key="6">
    <source>
        <dbReference type="RuleBase" id="RU000461"/>
    </source>
</evidence>
<reference evidence="7" key="1">
    <citation type="submission" date="2021-11" db="EMBL/GenBank/DDBJ databases">
        <authorList>
            <person name="Herlambang A."/>
            <person name="Guo Y."/>
            <person name="Takashima Y."/>
            <person name="Nishizawa T."/>
        </authorList>
    </citation>
    <scope>NUCLEOTIDE SEQUENCE</scope>
    <source>
        <strain evidence="7">E1425</strain>
    </source>
</reference>
<evidence type="ECO:0000256" key="3">
    <source>
        <dbReference type="ARBA" id="ARBA00022723"/>
    </source>
</evidence>
<evidence type="ECO:0000256" key="2">
    <source>
        <dbReference type="ARBA" id="ARBA00010617"/>
    </source>
</evidence>
<dbReference type="SUPFAM" id="SSF48264">
    <property type="entry name" value="Cytochrome P450"/>
    <property type="match status" value="1"/>
</dbReference>
<sequence length="546" mass="61290">MLGLVSNSPGLAASDALKAAIPIGIGLASAAYLTMKAVAGDGFGSDKSIPIASLRAGDSTHDKEYYEDQDAFIDRCQSENGDVFGIYLMNKNQIVVSGPMVREVFMNEDFSAGDSIDELTSMRSYFRSMTKSNADLDNRTIHELVRDNITPYLPRYTARIVLQLEKNLDIEMAKYEATCRKEDGRILVEKPITILQEMVANAMATVFVGPEIAKDRHVIETFIHAAADFGKVLGSGEARRHSAWKSFLRRTEHRIMNPLHKHIRVLVDASTPVVLERRRLEKEAEAQGRVYERPDDILQKLLDSFDKYHFVDLEDVCGHLMILILASVHTTTDTSTNLLFYLAAYPQYIQTLYEEQKEVLDQIQKEREAQRLELLAKGEPIGDDLDPSEDRFLTAAAIKRMAHMDSFVREVFRNRIDRLTLGHKARKDITLSNGMVISKGVTAIINMKSAHQSPSQGEDVTEFRPWRFVGKSKAATKAAADFLPFGMGKHACPGRFLAIQELKTIGVLMLSRYSMLEIQDPSKTTKILRSRIGTPTISGLIFTERK</sequence>
<keyword evidence="8" id="KW-1185">Reference proteome</keyword>
<keyword evidence="3 5" id="KW-0479">Metal-binding</keyword>
<keyword evidence="6" id="KW-0503">Monooxygenase</keyword>
<name>A0A9P3LUB6_9FUNG</name>
<keyword evidence="4 5" id="KW-0408">Iron</keyword>
<dbReference type="InterPro" id="IPR001128">
    <property type="entry name" value="Cyt_P450"/>
</dbReference>
<dbReference type="EMBL" id="BQFW01000004">
    <property type="protein sequence ID" value="GJJ70495.1"/>
    <property type="molecule type" value="Genomic_DNA"/>
</dbReference>